<feature type="compositionally biased region" description="Low complexity" evidence="1">
    <location>
        <begin position="208"/>
        <end position="239"/>
    </location>
</feature>
<reference evidence="3 4" key="1">
    <citation type="journal article" date="2018" name="Evol. Lett.">
        <title>Horizontal gene cluster transfer increased hallucinogenic mushroom diversity.</title>
        <authorList>
            <person name="Reynolds H.T."/>
            <person name="Vijayakumar V."/>
            <person name="Gluck-Thaler E."/>
            <person name="Korotkin H.B."/>
            <person name="Matheny P.B."/>
            <person name="Slot J.C."/>
        </authorList>
    </citation>
    <scope>NUCLEOTIDE SEQUENCE [LARGE SCALE GENOMIC DNA]</scope>
    <source>
        <strain evidence="3 4">2629</strain>
    </source>
</reference>
<comment type="caution">
    <text evidence="3">The sequence shown here is derived from an EMBL/GenBank/DDBJ whole genome shotgun (WGS) entry which is preliminary data.</text>
</comment>
<evidence type="ECO:0000256" key="2">
    <source>
        <dbReference type="SAM" id="Phobius"/>
    </source>
</evidence>
<feature type="compositionally biased region" description="Low complexity" evidence="1">
    <location>
        <begin position="181"/>
        <end position="199"/>
    </location>
</feature>
<dbReference type="InParanoid" id="A0A409WU91"/>
<evidence type="ECO:0000313" key="4">
    <source>
        <dbReference type="Proteomes" id="UP000284842"/>
    </source>
</evidence>
<dbReference type="STRING" id="181874.A0A409WU91"/>
<dbReference type="SUPFAM" id="SSF50044">
    <property type="entry name" value="SH3-domain"/>
    <property type="match status" value="1"/>
</dbReference>
<keyword evidence="4" id="KW-1185">Reference proteome</keyword>
<organism evidence="3 4">
    <name type="scientific">Panaeolus cyanescens</name>
    <dbReference type="NCBI Taxonomy" id="181874"/>
    <lineage>
        <taxon>Eukaryota</taxon>
        <taxon>Fungi</taxon>
        <taxon>Dikarya</taxon>
        <taxon>Basidiomycota</taxon>
        <taxon>Agaricomycotina</taxon>
        <taxon>Agaricomycetes</taxon>
        <taxon>Agaricomycetidae</taxon>
        <taxon>Agaricales</taxon>
        <taxon>Agaricineae</taxon>
        <taxon>Galeropsidaceae</taxon>
        <taxon>Panaeolus</taxon>
    </lineage>
</organism>
<evidence type="ECO:0008006" key="5">
    <source>
        <dbReference type="Google" id="ProtNLM"/>
    </source>
</evidence>
<feature type="compositionally biased region" description="Gly residues" evidence="1">
    <location>
        <begin position="240"/>
        <end position="259"/>
    </location>
</feature>
<dbReference type="InterPro" id="IPR036028">
    <property type="entry name" value="SH3-like_dom_sf"/>
</dbReference>
<feature type="compositionally biased region" description="Low complexity" evidence="1">
    <location>
        <begin position="269"/>
        <end position="278"/>
    </location>
</feature>
<feature type="compositionally biased region" description="Gly residues" evidence="1">
    <location>
        <begin position="83"/>
        <end position="139"/>
    </location>
</feature>
<name>A0A409WU91_9AGAR</name>
<feature type="compositionally biased region" description="Pro residues" evidence="1">
    <location>
        <begin position="66"/>
        <end position="79"/>
    </location>
</feature>
<feature type="compositionally biased region" description="Polar residues" evidence="1">
    <location>
        <begin position="443"/>
        <end position="464"/>
    </location>
</feature>
<feature type="transmembrane region" description="Helical" evidence="2">
    <location>
        <begin position="308"/>
        <end position="328"/>
    </location>
</feature>
<feature type="compositionally biased region" description="Low complexity" evidence="1">
    <location>
        <begin position="478"/>
        <end position="498"/>
    </location>
</feature>
<protein>
    <recommendedName>
        <fullName evidence="5">SH3 domain-containing protein</fullName>
    </recommendedName>
</protein>
<dbReference type="OrthoDB" id="5340910at2759"/>
<dbReference type="AlphaFoldDB" id="A0A409WU91"/>
<sequence length="633" mass="63762">MRYVRRHPANDVKATRNMVTRTVEKREPQLIKLPIPLPSIPILTPLLNPVVGGSNSGSNNGGSSPSPSPSPNNPNPAPSSPSNGGGDGGGSSGGNGGGGDGNGGGGGNGGGNGGGGDGGGSNGGGSGGGGGQTDPGTGGSNTPSSGGSDTPGTTPSNPSQPANPSSPSTPSTGGGDGTTGGTPTNGSGSSGGNTDSSSGGNSGGNSSGGSSDNLVGVGSSSSDGSPSSPTSPFGSPAANAGGGSGGSGQGGSATGGIGQNGSFTSGSRSPTPGVNGPSSGNGGDGSGTDVTGTGAAHDNSKSHISGGAIAGIVIVLLLVLLGLVVFLLRRRNRNKRDAQAHRWWFGRKRSSQNYGDNESAVIVPRPKSSRSSFATTFEHRPDSPVGPALIPPLPPMAELGRPNANDPALFFGTQTPERRQSGGSLASENSQYLVVHHRDSIQVNGVTPPASSASENRFSTSQSFAFPKPPTPGDRTSSRPGSSRPTSSSTVLRSPPSTLFYPQSPTVVVTTAPNDPFADDNPFSDPFATHEQSSIPFAQFSPFETIRRPFKGSRDDELEVVPDERVRVLKPFDDGWAMVQKVDYDGQMLEVYGLIPIDCFREPGQQLAEFFREKRVSLSYSEQTQTDFSYTAI</sequence>
<evidence type="ECO:0000313" key="3">
    <source>
        <dbReference type="EMBL" id="PPQ82088.1"/>
    </source>
</evidence>
<proteinExistence type="predicted"/>
<feature type="region of interest" description="Disordered" evidence="1">
    <location>
        <begin position="443"/>
        <end position="503"/>
    </location>
</feature>
<dbReference type="EMBL" id="NHTK01005205">
    <property type="protein sequence ID" value="PPQ82088.1"/>
    <property type="molecule type" value="Genomic_DNA"/>
</dbReference>
<feature type="compositionally biased region" description="Low complexity" evidence="1">
    <location>
        <begin position="140"/>
        <end position="171"/>
    </location>
</feature>
<accession>A0A409WU91</accession>
<keyword evidence="2" id="KW-1133">Transmembrane helix</keyword>
<feature type="compositionally biased region" description="Low complexity" evidence="1">
    <location>
        <begin position="30"/>
        <end position="65"/>
    </location>
</feature>
<gene>
    <name evidence="3" type="ORF">CVT24_012325</name>
</gene>
<keyword evidence="2" id="KW-0472">Membrane</keyword>
<keyword evidence="2" id="KW-0812">Transmembrane</keyword>
<feature type="region of interest" description="Disordered" evidence="1">
    <location>
        <begin position="1"/>
        <end position="298"/>
    </location>
</feature>
<feature type="region of interest" description="Disordered" evidence="1">
    <location>
        <begin position="351"/>
        <end position="426"/>
    </location>
</feature>
<dbReference type="Proteomes" id="UP000284842">
    <property type="component" value="Unassembled WGS sequence"/>
</dbReference>
<evidence type="ECO:0000256" key="1">
    <source>
        <dbReference type="SAM" id="MobiDB-lite"/>
    </source>
</evidence>